<accession>A0A165DT77</accession>
<dbReference type="Proteomes" id="UP000076842">
    <property type="component" value="Unassembled WGS sequence"/>
</dbReference>
<keyword evidence="3" id="KW-1185">Reference proteome</keyword>
<feature type="compositionally biased region" description="Basic and acidic residues" evidence="1">
    <location>
        <begin position="1"/>
        <end position="23"/>
    </location>
</feature>
<feature type="region of interest" description="Disordered" evidence="1">
    <location>
        <begin position="1"/>
        <end position="119"/>
    </location>
</feature>
<evidence type="ECO:0000313" key="2">
    <source>
        <dbReference type="EMBL" id="KZT53494.1"/>
    </source>
</evidence>
<dbReference type="AlphaFoldDB" id="A0A165DT77"/>
<feature type="compositionally biased region" description="Low complexity" evidence="1">
    <location>
        <begin position="73"/>
        <end position="84"/>
    </location>
</feature>
<proteinExistence type="predicted"/>
<evidence type="ECO:0000256" key="1">
    <source>
        <dbReference type="SAM" id="MobiDB-lite"/>
    </source>
</evidence>
<reference evidence="2 3" key="1">
    <citation type="journal article" date="2016" name="Mol. Biol. Evol.">
        <title>Comparative Genomics of Early-Diverging Mushroom-Forming Fungi Provides Insights into the Origins of Lignocellulose Decay Capabilities.</title>
        <authorList>
            <person name="Nagy L.G."/>
            <person name="Riley R."/>
            <person name="Tritt A."/>
            <person name="Adam C."/>
            <person name="Daum C."/>
            <person name="Floudas D."/>
            <person name="Sun H."/>
            <person name="Yadav J.S."/>
            <person name="Pangilinan J."/>
            <person name="Larsson K.H."/>
            <person name="Matsuura K."/>
            <person name="Barry K."/>
            <person name="Labutti K."/>
            <person name="Kuo R."/>
            <person name="Ohm R.A."/>
            <person name="Bhattacharya S.S."/>
            <person name="Shirouzu T."/>
            <person name="Yoshinaga Y."/>
            <person name="Martin F.M."/>
            <person name="Grigoriev I.V."/>
            <person name="Hibbett D.S."/>
        </authorList>
    </citation>
    <scope>NUCLEOTIDE SEQUENCE [LARGE SCALE GENOMIC DNA]</scope>
    <source>
        <strain evidence="2 3">HHB12733</strain>
    </source>
</reference>
<dbReference type="EMBL" id="KV424036">
    <property type="protein sequence ID" value="KZT53494.1"/>
    <property type="molecule type" value="Genomic_DNA"/>
</dbReference>
<sequence>MDERPVTITLDSRRWEYVDRPARPDSTGKGTPGTDKGSKAGTGGEWSPRNGSATPGEGRQKDPGRGKGGPGSGEEAPAPAAEEPGAGDGARKREVQPTPPMRSVPLVALTAATLGVVPP</sequence>
<protein>
    <submittedName>
        <fullName evidence="2">Uncharacterized protein</fullName>
    </submittedName>
</protein>
<organism evidence="2 3">
    <name type="scientific">Calocera cornea HHB12733</name>
    <dbReference type="NCBI Taxonomy" id="1353952"/>
    <lineage>
        <taxon>Eukaryota</taxon>
        <taxon>Fungi</taxon>
        <taxon>Dikarya</taxon>
        <taxon>Basidiomycota</taxon>
        <taxon>Agaricomycotina</taxon>
        <taxon>Dacrymycetes</taxon>
        <taxon>Dacrymycetales</taxon>
        <taxon>Dacrymycetaceae</taxon>
        <taxon>Calocera</taxon>
    </lineage>
</organism>
<name>A0A165DT77_9BASI</name>
<evidence type="ECO:0000313" key="3">
    <source>
        <dbReference type="Proteomes" id="UP000076842"/>
    </source>
</evidence>
<gene>
    <name evidence="2" type="ORF">CALCODRAFT_486325</name>
</gene>
<dbReference type="InParanoid" id="A0A165DT77"/>